<comment type="caution">
    <text evidence="2">The sequence shown here is derived from an EMBL/GenBank/DDBJ whole genome shotgun (WGS) entry which is preliminary data.</text>
</comment>
<protein>
    <submittedName>
        <fullName evidence="2">Uncharacterized protein</fullName>
    </submittedName>
</protein>
<feature type="transmembrane region" description="Helical" evidence="1">
    <location>
        <begin position="343"/>
        <end position="362"/>
    </location>
</feature>
<keyword evidence="1" id="KW-1133">Transmembrane helix</keyword>
<proteinExistence type="predicted"/>
<reference evidence="2 3" key="1">
    <citation type="journal article" date="2018" name="Aquat. Microb. Ecol.">
        <title>Gammaproteobacterial methanotrophs dominate.</title>
        <authorList>
            <person name="Rissanen A.J."/>
            <person name="Saarenheimo J."/>
            <person name="Tiirola M."/>
            <person name="Peura S."/>
            <person name="Aalto S.L."/>
            <person name="Karvinen A."/>
            <person name="Nykanen H."/>
        </authorList>
    </citation>
    <scope>NUCLEOTIDE SEQUENCE [LARGE SCALE GENOMIC DNA]</scope>
    <source>
        <strain evidence="2">AMbin10</strain>
    </source>
</reference>
<evidence type="ECO:0000313" key="3">
    <source>
        <dbReference type="Proteomes" id="UP000249396"/>
    </source>
</evidence>
<accession>A0A2W4QTI4</accession>
<feature type="transmembrane region" description="Helical" evidence="1">
    <location>
        <begin position="18"/>
        <end position="39"/>
    </location>
</feature>
<keyword evidence="1" id="KW-0472">Membrane</keyword>
<evidence type="ECO:0000256" key="1">
    <source>
        <dbReference type="SAM" id="Phobius"/>
    </source>
</evidence>
<dbReference type="EMBL" id="QJPH01000387">
    <property type="protein sequence ID" value="PZN75375.1"/>
    <property type="molecule type" value="Genomic_DNA"/>
</dbReference>
<gene>
    <name evidence="2" type="ORF">DM484_18960</name>
</gene>
<evidence type="ECO:0000313" key="2">
    <source>
        <dbReference type="EMBL" id="PZN75375.1"/>
    </source>
</evidence>
<dbReference type="Proteomes" id="UP000249396">
    <property type="component" value="Unassembled WGS sequence"/>
</dbReference>
<dbReference type="AlphaFoldDB" id="A0A2W4QTI4"/>
<keyword evidence="1" id="KW-0812">Transmembrane</keyword>
<sequence>MKIFAFVIDIYQRNPRRFFLMLIEMISVNPVPLFQIFVALQYPSLISICLTLIAVLVSHFAINCVIMYNLGTDTLKITDGCLAKGATGKTIPLHSILNDRFPFEYSIYNDIEHWLFQMNGLLNKRSLDEMIYLHYAPGQRLCKAYTRSHLFSSHIFISHLPEKDEAIPKFLFLHELFHVFGYVLARPTTISISIPSHLTLVVWSVYFMKWTSAGLASLSMLALLLFIWNERSRWESQRTQVISELLADALALGYMTTEELKLLRSCKAIDRLKDPNFSKTENRFRIASLKAHIDVALAGKKDLIDELKEEEIELRTPPAILITFILSVFFCSTNVNQPLVDDLINMSIFAVLLLLFFLLALFRYMHFSSKLSHALDQSFPTDHLD</sequence>
<name>A0A2W4QTI4_9GAMM</name>
<feature type="transmembrane region" description="Helical" evidence="1">
    <location>
        <begin position="205"/>
        <end position="228"/>
    </location>
</feature>
<feature type="transmembrane region" description="Helical" evidence="1">
    <location>
        <begin position="45"/>
        <end position="68"/>
    </location>
</feature>
<organism evidence="2 3">
    <name type="scientific">Candidatus Methylumidiphilus alinenensis</name>
    <dbReference type="NCBI Taxonomy" id="2202197"/>
    <lineage>
        <taxon>Bacteria</taxon>
        <taxon>Pseudomonadati</taxon>
        <taxon>Pseudomonadota</taxon>
        <taxon>Gammaproteobacteria</taxon>
        <taxon>Methylococcales</taxon>
        <taxon>Candidatus Methylumidiphilus</taxon>
    </lineage>
</organism>